<feature type="active site" description="Proton donor" evidence="5">
    <location>
        <position position="124"/>
    </location>
</feature>
<comment type="caution">
    <text evidence="7">The sequence shown here is derived from an EMBL/GenBank/DDBJ whole genome shotgun (WGS) entry which is preliminary data.</text>
</comment>
<feature type="active site" description="Proton acceptor" evidence="5">
    <location>
        <position position="112"/>
    </location>
</feature>
<comment type="similarity">
    <text evidence="1 5">Belongs to the acetyltransferase family. RimI subfamily.</text>
</comment>
<dbReference type="Pfam" id="PF00583">
    <property type="entry name" value="Acetyltransf_1"/>
    <property type="match status" value="1"/>
</dbReference>
<dbReference type="PANTHER" id="PTHR43420:SF12">
    <property type="entry name" value="N-ACETYLTRANSFERASE DOMAIN-CONTAINING PROTEIN"/>
    <property type="match status" value="1"/>
</dbReference>
<reference evidence="7" key="1">
    <citation type="submission" date="2019-12" db="EMBL/GenBank/DDBJ databases">
        <title>Novel species isolated from a subtropical stream in China.</title>
        <authorList>
            <person name="Lu H."/>
        </authorList>
    </citation>
    <scope>NUCLEOTIDE SEQUENCE [LARGE SCALE GENOMIC DNA]</scope>
    <source>
        <strain evidence="7">FT93W</strain>
    </source>
</reference>
<evidence type="ECO:0000313" key="7">
    <source>
        <dbReference type="EMBL" id="MYN44641.1"/>
    </source>
</evidence>
<protein>
    <recommendedName>
        <fullName evidence="5">[Ribosomal protein bS18]-alanine N-acetyltransferase</fullName>
        <ecNumber evidence="5">2.3.1.266</ecNumber>
    </recommendedName>
</protein>
<feature type="binding site" evidence="5">
    <location>
        <begin position="78"/>
        <end position="80"/>
    </location>
    <ligand>
        <name>acetyl-CoA</name>
        <dbReference type="ChEBI" id="CHEBI:57288"/>
    </ligand>
</feature>
<dbReference type="PROSITE" id="PS51186">
    <property type="entry name" value="GNAT"/>
    <property type="match status" value="1"/>
</dbReference>
<organism evidence="7 8">
    <name type="scientific">Duganella fentianensis</name>
    <dbReference type="NCBI Taxonomy" id="2692177"/>
    <lineage>
        <taxon>Bacteria</taxon>
        <taxon>Pseudomonadati</taxon>
        <taxon>Pseudomonadota</taxon>
        <taxon>Betaproteobacteria</taxon>
        <taxon>Burkholderiales</taxon>
        <taxon>Oxalobacteraceae</taxon>
        <taxon>Telluria group</taxon>
        <taxon>Duganella</taxon>
    </lineage>
</organism>
<dbReference type="GO" id="GO:0005840">
    <property type="term" value="C:ribosome"/>
    <property type="evidence" value="ECO:0007669"/>
    <property type="project" value="UniProtKB-KW"/>
</dbReference>
<dbReference type="InterPro" id="IPR000182">
    <property type="entry name" value="GNAT_dom"/>
</dbReference>
<dbReference type="HAMAP" id="MF_02210">
    <property type="entry name" value="RimI"/>
    <property type="match status" value="1"/>
</dbReference>
<evidence type="ECO:0000256" key="1">
    <source>
        <dbReference type="ARBA" id="ARBA00005395"/>
    </source>
</evidence>
<dbReference type="Gene3D" id="3.40.630.30">
    <property type="match status" value="1"/>
</dbReference>
<comment type="function">
    <text evidence="5">Acetylates the N-terminal alanine of ribosomal protein bS18.</text>
</comment>
<evidence type="ECO:0000256" key="3">
    <source>
        <dbReference type="ARBA" id="ARBA00022679"/>
    </source>
</evidence>
<dbReference type="InterPro" id="IPR016181">
    <property type="entry name" value="Acyl_CoA_acyltransferase"/>
</dbReference>
<dbReference type="EC" id="2.3.1.266" evidence="5"/>
<dbReference type="GO" id="GO:0005737">
    <property type="term" value="C:cytoplasm"/>
    <property type="evidence" value="ECO:0007669"/>
    <property type="project" value="UniProtKB-SubCell"/>
</dbReference>
<dbReference type="CDD" id="cd04301">
    <property type="entry name" value="NAT_SF"/>
    <property type="match status" value="1"/>
</dbReference>
<dbReference type="PANTHER" id="PTHR43420">
    <property type="entry name" value="ACETYLTRANSFERASE"/>
    <property type="match status" value="1"/>
</dbReference>
<sequence>MKPVWDLARLQYEPMQPADLLEVAALEASVYPHPWSLANFEDSLRSQYQAWVLRDQSGSLLGYFLVMAVVDEAHLLNVAVAAEQQGKGLGRFLLNQAVACARGLGMESMLLEVRPSNTRALEIYERYGFKHIGRRKGYYPAANGQREDALVMRFLL</sequence>
<feature type="binding site" evidence="5">
    <location>
        <position position="117"/>
    </location>
    <ligand>
        <name>acetyl-CoA</name>
        <dbReference type="ChEBI" id="CHEBI:57288"/>
    </ligand>
</feature>
<dbReference type="EMBL" id="WWCL01000001">
    <property type="protein sequence ID" value="MYN44641.1"/>
    <property type="molecule type" value="Genomic_DNA"/>
</dbReference>
<evidence type="ECO:0000256" key="4">
    <source>
        <dbReference type="ARBA" id="ARBA00023315"/>
    </source>
</evidence>
<evidence type="ECO:0000259" key="6">
    <source>
        <dbReference type="PROSITE" id="PS51186"/>
    </source>
</evidence>
<dbReference type="InterPro" id="IPR006464">
    <property type="entry name" value="AcTrfase_RimI/Ard1"/>
</dbReference>
<keyword evidence="7" id="KW-0687">Ribonucleoprotein</keyword>
<keyword evidence="3 5" id="KW-0808">Transferase</keyword>
<evidence type="ECO:0000256" key="2">
    <source>
        <dbReference type="ARBA" id="ARBA00022490"/>
    </source>
</evidence>
<keyword evidence="2 5" id="KW-0963">Cytoplasm</keyword>
<proteinExistence type="inferred from homology"/>
<comment type="catalytic activity">
    <reaction evidence="5">
        <text>N-terminal L-alanyl-[ribosomal protein bS18] + acetyl-CoA = N-terminal N(alpha)-acetyl-L-alanyl-[ribosomal protein bS18] + CoA + H(+)</text>
        <dbReference type="Rhea" id="RHEA:43756"/>
        <dbReference type="Rhea" id="RHEA-COMP:10676"/>
        <dbReference type="Rhea" id="RHEA-COMP:10677"/>
        <dbReference type="ChEBI" id="CHEBI:15378"/>
        <dbReference type="ChEBI" id="CHEBI:57287"/>
        <dbReference type="ChEBI" id="CHEBI:57288"/>
        <dbReference type="ChEBI" id="CHEBI:64718"/>
        <dbReference type="ChEBI" id="CHEBI:83683"/>
        <dbReference type="EC" id="2.3.1.266"/>
    </reaction>
</comment>
<dbReference type="SUPFAM" id="SSF55729">
    <property type="entry name" value="Acyl-CoA N-acyltransferases (Nat)"/>
    <property type="match status" value="1"/>
</dbReference>
<dbReference type="GO" id="GO:0008999">
    <property type="term" value="F:protein-N-terminal-alanine acetyltransferase activity"/>
    <property type="evidence" value="ECO:0007669"/>
    <property type="project" value="UniProtKB-UniRule"/>
</dbReference>
<evidence type="ECO:0000313" key="8">
    <source>
        <dbReference type="Proteomes" id="UP000444316"/>
    </source>
</evidence>
<evidence type="ECO:0000256" key="5">
    <source>
        <dbReference type="HAMAP-Rule" id="MF_02210"/>
    </source>
</evidence>
<keyword evidence="7" id="KW-0689">Ribosomal protein</keyword>
<gene>
    <name evidence="5 7" type="primary">rimI</name>
    <name evidence="7" type="ORF">GTP23_06065</name>
</gene>
<comment type="caution">
    <text evidence="5">Lacks conserved residue(s) required for the propagation of feature annotation.</text>
</comment>
<name>A0A845HYT1_9BURK</name>
<keyword evidence="4 5" id="KW-0012">Acyltransferase</keyword>
<dbReference type="AlphaFoldDB" id="A0A845HYT1"/>
<dbReference type="NCBIfam" id="TIGR01575">
    <property type="entry name" value="rimI"/>
    <property type="match status" value="1"/>
</dbReference>
<dbReference type="RefSeq" id="WP_161034272.1">
    <property type="nucleotide sequence ID" value="NZ_WWCL01000001.1"/>
</dbReference>
<dbReference type="InterPro" id="IPR043690">
    <property type="entry name" value="RimI"/>
</dbReference>
<comment type="subcellular location">
    <subcellularLocation>
        <location evidence="5">Cytoplasm</location>
    </subcellularLocation>
</comment>
<feature type="domain" description="N-acetyltransferase" evidence="6">
    <location>
        <begin position="10"/>
        <end position="156"/>
    </location>
</feature>
<accession>A0A845HYT1</accession>
<dbReference type="Proteomes" id="UP000444316">
    <property type="component" value="Unassembled WGS sequence"/>
</dbReference>
<dbReference type="InterPro" id="IPR050680">
    <property type="entry name" value="YpeA/RimI_acetyltransf"/>
</dbReference>
<keyword evidence="8" id="KW-1185">Reference proteome</keyword>